<protein>
    <submittedName>
        <fullName evidence="1">Uncharacterized protein</fullName>
    </submittedName>
</protein>
<accession>A0A381P6Q3</accession>
<reference evidence="1" key="1">
    <citation type="submission" date="2018-05" db="EMBL/GenBank/DDBJ databases">
        <authorList>
            <person name="Lanie J.A."/>
            <person name="Ng W.-L."/>
            <person name="Kazmierczak K.M."/>
            <person name="Andrzejewski T.M."/>
            <person name="Davidsen T.M."/>
            <person name="Wayne K.J."/>
            <person name="Tettelin H."/>
            <person name="Glass J.I."/>
            <person name="Rusch D."/>
            <person name="Podicherti R."/>
            <person name="Tsui H.-C.T."/>
            <person name="Winkler M.E."/>
        </authorList>
    </citation>
    <scope>NUCLEOTIDE SEQUENCE</scope>
</reference>
<evidence type="ECO:0000313" key="1">
    <source>
        <dbReference type="EMBL" id="SUZ62550.1"/>
    </source>
</evidence>
<organism evidence="1">
    <name type="scientific">marine metagenome</name>
    <dbReference type="NCBI Taxonomy" id="408172"/>
    <lineage>
        <taxon>unclassified sequences</taxon>
        <taxon>metagenomes</taxon>
        <taxon>ecological metagenomes</taxon>
    </lineage>
</organism>
<proteinExistence type="predicted"/>
<gene>
    <name evidence="1" type="ORF">METZ01_LOCUS15404</name>
</gene>
<dbReference type="AlphaFoldDB" id="A0A381P6Q3"/>
<dbReference type="EMBL" id="UINC01000876">
    <property type="protein sequence ID" value="SUZ62550.1"/>
    <property type="molecule type" value="Genomic_DNA"/>
</dbReference>
<sequence length="42" mass="4532">MLNNVPKCATISAEAPAFLTSKKCSNKTKWPELLIGKNSVTP</sequence>
<name>A0A381P6Q3_9ZZZZ</name>